<dbReference type="AlphaFoldDB" id="A0A3M7Q6L6"/>
<keyword evidence="2" id="KW-1185">Reference proteome</keyword>
<organism evidence="1 2">
    <name type="scientific">Brachionus plicatilis</name>
    <name type="common">Marine rotifer</name>
    <name type="synonym">Brachionus muelleri</name>
    <dbReference type="NCBI Taxonomy" id="10195"/>
    <lineage>
        <taxon>Eukaryota</taxon>
        <taxon>Metazoa</taxon>
        <taxon>Spiralia</taxon>
        <taxon>Gnathifera</taxon>
        <taxon>Rotifera</taxon>
        <taxon>Eurotatoria</taxon>
        <taxon>Monogononta</taxon>
        <taxon>Pseudotrocha</taxon>
        <taxon>Ploima</taxon>
        <taxon>Brachionidae</taxon>
        <taxon>Brachionus</taxon>
    </lineage>
</organism>
<reference evidence="1 2" key="1">
    <citation type="journal article" date="2018" name="Sci. Rep.">
        <title>Genomic signatures of local adaptation to the degree of environmental predictability in rotifers.</title>
        <authorList>
            <person name="Franch-Gras L."/>
            <person name="Hahn C."/>
            <person name="Garcia-Roger E.M."/>
            <person name="Carmona M.J."/>
            <person name="Serra M."/>
            <person name="Gomez A."/>
        </authorList>
    </citation>
    <scope>NUCLEOTIDE SEQUENCE [LARGE SCALE GENOMIC DNA]</scope>
    <source>
        <strain evidence="1">HYR1</strain>
    </source>
</reference>
<evidence type="ECO:0000313" key="2">
    <source>
        <dbReference type="Proteomes" id="UP000276133"/>
    </source>
</evidence>
<dbReference type="OrthoDB" id="303107at2759"/>
<evidence type="ECO:0000313" key="1">
    <source>
        <dbReference type="EMBL" id="RNA06822.1"/>
    </source>
</evidence>
<dbReference type="Proteomes" id="UP000276133">
    <property type="component" value="Unassembled WGS sequence"/>
</dbReference>
<dbReference type="EMBL" id="REGN01007274">
    <property type="protein sequence ID" value="RNA06822.1"/>
    <property type="molecule type" value="Genomic_DNA"/>
</dbReference>
<protein>
    <submittedName>
        <fullName evidence="1">Uncharacterized protein</fullName>
    </submittedName>
</protein>
<name>A0A3M7Q6L6_BRAPC</name>
<comment type="caution">
    <text evidence="1">The sequence shown here is derived from an EMBL/GenBank/DDBJ whole genome shotgun (WGS) entry which is preliminary data.</text>
</comment>
<gene>
    <name evidence="1" type="ORF">BpHYR1_019359</name>
</gene>
<sequence length="228" mass="26924">MPKRSSQYTRQQLGAVTSIIEEKKQLPRSRIRSQWEDHRSKKEVKVETNKEDLVDQRKWQEERKSTRRRHVWIDEHGRFYHTFFVYRFRLGNNNSVDGQLDAVTSVSVAFKKKKNKTFHACPPLESHSPKTLSDNHAPIASKMKDQRRCWKVPYIVYYCNLFEKKLDLIGLRVDEFEDALLDDLLRRFNLNIILASGRKDDSLKSVYNSWYSLSILAKLDIIFSSTVA</sequence>
<proteinExistence type="predicted"/>
<accession>A0A3M7Q6L6</accession>